<comment type="caution">
    <text evidence="1">The sequence shown here is derived from an EMBL/GenBank/DDBJ whole genome shotgun (WGS) entry which is preliminary data.</text>
</comment>
<dbReference type="EMBL" id="LXQA010047367">
    <property type="protein sequence ID" value="MCI01862.1"/>
    <property type="molecule type" value="Genomic_DNA"/>
</dbReference>
<protein>
    <submittedName>
        <fullName evidence="1">D-aminoacyl-tRNA deacylase</fullName>
    </submittedName>
</protein>
<dbReference type="AlphaFoldDB" id="A0A392NR26"/>
<organism evidence="1 2">
    <name type="scientific">Trifolium medium</name>
    <dbReference type="NCBI Taxonomy" id="97028"/>
    <lineage>
        <taxon>Eukaryota</taxon>
        <taxon>Viridiplantae</taxon>
        <taxon>Streptophyta</taxon>
        <taxon>Embryophyta</taxon>
        <taxon>Tracheophyta</taxon>
        <taxon>Spermatophyta</taxon>
        <taxon>Magnoliopsida</taxon>
        <taxon>eudicotyledons</taxon>
        <taxon>Gunneridae</taxon>
        <taxon>Pentapetalae</taxon>
        <taxon>rosids</taxon>
        <taxon>fabids</taxon>
        <taxon>Fabales</taxon>
        <taxon>Fabaceae</taxon>
        <taxon>Papilionoideae</taxon>
        <taxon>50 kb inversion clade</taxon>
        <taxon>NPAAA clade</taxon>
        <taxon>Hologalegina</taxon>
        <taxon>IRL clade</taxon>
        <taxon>Trifolieae</taxon>
        <taxon>Trifolium</taxon>
    </lineage>
</organism>
<evidence type="ECO:0000313" key="1">
    <source>
        <dbReference type="EMBL" id="MCI01862.1"/>
    </source>
</evidence>
<name>A0A392NR26_9FABA</name>
<proteinExistence type="predicted"/>
<reference evidence="1 2" key="1">
    <citation type="journal article" date="2018" name="Front. Plant Sci.">
        <title>Red Clover (Trifolium pratense) and Zigzag Clover (T. medium) - A Picture of Genomic Similarities and Differences.</title>
        <authorList>
            <person name="Dluhosova J."/>
            <person name="Istvanek J."/>
            <person name="Nedelnik J."/>
            <person name="Repkova J."/>
        </authorList>
    </citation>
    <scope>NUCLEOTIDE SEQUENCE [LARGE SCALE GENOMIC DNA]</scope>
    <source>
        <strain evidence="2">cv. 10/8</strain>
        <tissue evidence="1">Leaf</tissue>
    </source>
</reference>
<evidence type="ECO:0000313" key="2">
    <source>
        <dbReference type="Proteomes" id="UP000265520"/>
    </source>
</evidence>
<accession>A0A392NR26</accession>
<dbReference type="Proteomes" id="UP000265520">
    <property type="component" value="Unassembled WGS sequence"/>
</dbReference>
<feature type="non-terminal residue" evidence="1">
    <location>
        <position position="42"/>
    </location>
</feature>
<sequence>MDDPKGETNAEIGGTWKQSIKVAYEATKSAFPGGEIIAHLDQ</sequence>
<keyword evidence="2" id="KW-1185">Reference proteome</keyword>